<accession>A0A9P0EC00</accession>
<dbReference type="EMBL" id="OV725078">
    <property type="protein sequence ID" value="CAH1393730.1"/>
    <property type="molecule type" value="Genomic_DNA"/>
</dbReference>
<evidence type="ECO:0000256" key="1">
    <source>
        <dbReference type="SAM" id="SignalP"/>
    </source>
</evidence>
<dbReference type="AlphaFoldDB" id="A0A9P0EC00"/>
<dbReference type="Proteomes" id="UP001152798">
    <property type="component" value="Chromosome 2"/>
</dbReference>
<proteinExistence type="predicted"/>
<evidence type="ECO:0000313" key="3">
    <source>
        <dbReference type="EMBL" id="CAH1393730.1"/>
    </source>
</evidence>
<organism evidence="3 4">
    <name type="scientific">Nezara viridula</name>
    <name type="common">Southern green stink bug</name>
    <name type="synonym">Cimex viridulus</name>
    <dbReference type="NCBI Taxonomy" id="85310"/>
    <lineage>
        <taxon>Eukaryota</taxon>
        <taxon>Metazoa</taxon>
        <taxon>Ecdysozoa</taxon>
        <taxon>Arthropoda</taxon>
        <taxon>Hexapoda</taxon>
        <taxon>Insecta</taxon>
        <taxon>Pterygota</taxon>
        <taxon>Neoptera</taxon>
        <taxon>Paraneoptera</taxon>
        <taxon>Hemiptera</taxon>
        <taxon>Heteroptera</taxon>
        <taxon>Panheteroptera</taxon>
        <taxon>Pentatomomorpha</taxon>
        <taxon>Pentatomoidea</taxon>
        <taxon>Pentatomidae</taxon>
        <taxon>Pentatominae</taxon>
        <taxon>Nezara</taxon>
    </lineage>
</organism>
<dbReference type="InterPro" id="IPR020864">
    <property type="entry name" value="MACPF"/>
</dbReference>
<keyword evidence="1" id="KW-0732">Signal</keyword>
<dbReference type="OrthoDB" id="10060229at2759"/>
<sequence>MLYLLLFLCGESLASDGLKIGNAMNIFGRYGFMGVSMQVVGKPHPWVFREPTVDVFEMKEDDIISYSDKDGAIFNGDFHMEFCDDVTQLLEAYFREFVIEHMKEAWKAFAASWSNEAIARNFGLNTSYIGNDYCYVLVRLSRSRESKRLSDEAASNLKPLQHINDSSNEVEDGDLPSVGNFVKKYGSHYIISYTTGDSLYQVIVYHPPVYYRLKTKLRKTGITSLSKAELHAFFSPWYADHVGPILSASGNSPVAEWAKLALRSRSFIFPYSSLLKLYGNEKILRELDKKLENGALISLELKTLTPLFNDQTKKKWFVEVISNVIDLWENNMKLSY</sequence>
<feature type="chain" id="PRO_5040216610" description="MACPF domain-containing protein" evidence="1">
    <location>
        <begin position="18"/>
        <end position="336"/>
    </location>
</feature>
<evidence type="ECO:0000259" key="2">
    <source>
        <dbReference type="SMART" id="SM00457"/>
    </source>
</evidence>
<evidence type="ECO:0000313" key="4">
    <source>
        <dbReference type="Proteomes" id="UP001152798"/>
    </source>
</evidence>
<keyword evidence="4" id="KW-1185">Reference proteome</keyword>
<feature type="signal peptide" evidence="1">
    <location>
        <begin position="1"/>
        <end position="17"/>
    </location>
</feature>
<dbReference type="SMART" id="SM00457">
    <property type="entry name" value="MACPF"/>
    <property type="match status" value="1"/>
</dbReference>
<protein>
    <recommendedName>
        <fullName evidence="2">MACPF domain-containing protein</fullName>
    </recommendedName>
</protein>
<name>A0A9P0EC00_NEZVI</name>
<gene>
    <name evidence="3" type="ORF">NEZAVI_LOCUS4353</name>
</gene>
<feature type="domain" description="MACPF" evidence="2">
    <location>
        <begin position="133"/>
        <end position="326"/>
    </location>
</feature>
<reference evidence="3" key="1">
    <citation type="submission" date="2022-01" db="EMBL/GenBank/DDBJ databases">
        <authorList>
            <person name="King R."/>
        </authorList>
    </citation>
    <scope>NUCLEOTIDE SEQUENCE</scope>
</reference>